<evidence type="ECO:0000256" key="3">
    <source>
        <dbReference type="ARBA" id="ARBA00022989"/>
    </source>
</evidence>
<evidence type="ECO:0000259" key="10">
    <source>
        <dbReference type="PROSITE" id="PS50885"/>
    </source>
</evidence>
<proteinExistence type="inferred from homology"/>
<dbReference type="Pfam" id="PF00015">
    <property type="entry name" value="MCPsignal"/>
    <property type="match status" value="1"/>
</dbReference>
<evidence type="ECO:0000256" key="5">
    <source>
        <dbReference type="ARBA" id="ARBA00023224"/>
    </source>
</evidence>
<reference evidence="12" key="1">
    <citation type="submission" date="2015-08" db="EMBL/GenBank/DDBJ databases">
        <title>Genome sequence of the strict anaerobe Clostridium homopropionicum LuHBu1 (DSM 5847T).</title>
        <authorList>
            <person name="Poehlein A."/>
            <person name="Beck M."/>
            <person name="Schiel-Bengelsdorf B."/>
            <person name="Bengelsdorf F.R."/>
            <person name="Daniel R."/>
            <person name="Duerre P."/>
        </authorList>
    </citation>
    <scope>NUCLEOTIDE SEQUENCE [LARGE SCALE GENOMIC DNA]</scope>
    <source>
        <strain evidence="12">DSM 5847</strain>
    </source>
</reference>
<dbReference type="Gene3D" id="6.10.340.10">
    <property type="match status" value="1"/>
</dbReference>
<dbReference type="PROSITE" id="PS50111">
    <property type="entry name" value="CHEMOTAXIS_TRANSDUC_2"/>
    <property type="match status" value="1"/>
</dbReference>
<dbReference type="Proteomes" id="UP000037043">
    <property type="component" value="Unassembled WGS sequence"/>
</dbReference>
<dbReference type="SMART" id="SM00283">
    <property type="entry name" value="MA"/>
    <property type="match status" value="1"/>
</dbReference>
<dbReference type="PROSITE" id="PS50885">
    <property type="entry name" value="HAMP"/>
    <property type="match status" value="1"/>
</dbReference>
<evidence type="ECO:0000256" key="2">
    <source>
        <dbReference type="ARBA" id="ARBA00022692"/>
    </source>
</evidence>
<accession>A0A0L6Z8J5</accession>
<feature type="transmembrane region" description="Helical" evidence="8">
    <location>
        <begin position="167"/>
        <end position="187"/>
    </location>
</feature>
<feature type="domain" description="Methyl-accepting transducer" evidence="9">
    <location>
        <begin position="262"/>
        <end position="533"/>
    </location>
</feature>
<dbReference type="PATRIC" id="fig|1121318.3.peg.2411"/>
<evidence type="ECO:0000313" key="11">
    <source>
        <dbReference type="EMBL" id="KOA19290.1"/>
    </source>
</evidence>
<protein>
    <submittedName>
        <fullName evidence="11">Methyl-accepting chemotaxis protein McpB</fullName>
    </submittedName>
</protein>
<evidence type="ECO:0000256" key="8">
    <source>
        <dbReference type="SAM" id="Phobius"/>
    </source>
</evidence>
<evidence type="ECO:0000256" key="7">
    <source>
        <dbReference type="PROSITE-ProRule" id="PRU00284"/>
    </source>
</evidence>
<keyword evidence="5 7" id="KW-0807">Transducer</keyword>
<dbReference type="Pfam" id="PF00672">
    <property type="entry name" value="HAMP"/>
    <property type="match status" value="1"/>
</dbReference>
<dbReference type="InterPro" id="IPR003660">
    <property type="entry name" value="HAMP_dom"/>
</dbReference>
<dbReference type="InterPro" id="IPR004089">
    <property type="entry name" value="MCPsignal_dom"/>
</dbReference>
<comment type="similarity">
    <text evidence="6">Belongs to the methyl-accepting chemotaxis (MCP) protein family.</text>
</comment>
<dbReference type="AlphaFoldDB" id="A0A0L6Z8J5"/>
<evidence type="ECO:0000259" key="9">
    <source>
        <dbReference type="PROSITE" id="PS50111"/>
    </source>
</evidence>
<dbReference type="GO" id="GO:0007165">
    <property type="term" value="P:signal transduction"/>
    <property type="evidence" value="ECO:0007669"/>
    <property type="project" value="UniProtKB-KW"/>
</dbReference>
<dbReference type="PANTHER" id="PTHR32089">
    <property type="entry name" value="METHYL-ACCEPTING CHEMOTAXIS PROTEIN MCPB"/>
    <property type="match status" value="1"/>
</dbReference>
<dbReference type="Pfam" id="PF13675">
    <property type="entry name" value="PilJ"/>
    <property type="match status" value="1"/>
</dbReference>
<dbReference type="STRING" id="36844.SAMN04488501_106155"/>
<evidence type="ECO:0000313" key="12">
    <source>
        <dbReference type="Proteomes" id="UP000037043"/>
    </source>
</evidence>
<dbReference type="RefSeq" id="WP_052221901.1">
    <property type="nucleotide sequence ID" value="NZ_LHUR01000027.1"/>
</dbReference>
<dbReference type="GO" id="GO:0006935">
    <property type="term" value="P:chemotaxis"/>
    <property type="evidence" value="ECO:0007669"/>
    <property type="project" value="InterPro"/>
</dbReference>
<dbReference type="CDD" id="cd06225">
    <property type="entry name" value="HAMP"/>
    <property type="match status" value="1"/>
</dbReference>
<organism evidence="11 12">
    <name type="scientific">Clostridium homopropionicum DSM 5847</name>
    <dbReference type="NCBI Taxonomy" id="1121318"/>
    <lineage>
        <taxon>Bacteria</taxon>
        <taxon>Bacillati</taxon>
        <taxon>Bacillota</taxon>
        <taxon>Clostridia</taxon>
        <taxon>Eubacteriales</taxon>
        <taxon>Clostridiaceae</taxon>
        <taxon>Clostridium</taxon>
    </lineage>
</organism>
<dbReference type="PANTHER" id="PTHR32089:SF112">
    <property type="entry name" value="LYSOZYME-LIKE PROTEIN-RELATED"/>
    <property type="match status" value="1"/>
</dbReference>
<dbReference type="SMART" id="SM00304">
    <property type="entry name" value="HAMP"/>
    <property type="match status" value="1"/>
</dbReference>
<feature type="transmembrane region" description="Helical" evidence="8">
    <location>
        <begin position="7"/>
        <end position="29"/>
    </location>
</feature>
<gene>
    <name evidence="11" type="primary">mcpB_3</name>
    <name evidence="11" type="ORF">CLHOM_23960</name>
</gene>
<comment type="caution">
    <text evidence="11">The sequence shown here is derived from an EMBL/GenBank/DDBJ whole genome shotgun (WGS) entry which is preliminary data.</text>
</comment>
<dbReference type="Gene3D" id="1.10.287.950">
    <property type="entry name" value="Methyl-accepting chemotaxis protein"/>
    <property type="match status" value="1"/>
</dbReference>
<dbReference type="GO" id="GO:0004888">
    <property type="term" value="F:transmembrane signaling receptor activity"/>
    <property type="evidence" value="ECO:0007669"/>
    <property type="project" value="InterPro"/>
</dbReference>
<dbReference type="InterPro" id="IPR004090">
    <property type="entry name" value="Chemotax_Me-accpt_rcpt"/>
</dbReference>
<evidence type="ECO:0000256" key="6">
    <source>
        <dbReference type="ARBA" id="ARBA00029447"/>
    </source>
</evidence>
<dbReference type="InterPro" id="IPR042295">
    <property type="entry name" value="NarX-like_N_sf"/>
</dbReference>
<keyword evidence="3 8" id="KW-1133">Transmembrane helix</keyword>
<dbReference type="GO" id="GO:0016020">
    <property type="term" value="C:membrane"/>
    <property type="evidence" value="ECO:0007669"/>
    <property type="project" value="UniProtKB-SubCell"/>
</dbReference>
<name>A0A0L6Z8J5_9CLOT</name>
<dbReference type="InterPro" id="IPR029095">
    <property type="entry name" value="NarX-like_N"/>
</dbReference>
<dbReference type="Gene3D" id="1.20.120.960">
    <property type="entry name" value="Histidine kinase NarX, sensor domain"/>
    <property type="match status" value="1"/>
</dbReference>
<dbReference type="PRINTS" id="PR00260">
    <property type="entry name" value="CHEMTRNSDUCR"/>
</dbReference>
<dbReference type="EMBL" id="LHUR01000027">
    <property type="protein sequence ID" value="KOA19290.1"/>
    <property type="molecule type" value="Genomic_DNA"/>
</dbReference>
<keyword evidence="4 8" id="KW-0472">Membrane</keyword>
<keyword evidence="12" id="KW-1185">Reference proteome</keyword>
<sequence>MKIKHKLLLTFGLIIILSFAIVGINFMTYKTMESDANFVNHAGKLRASSYKMAQLANVIVATKNNDAMNSLEESIKLFDEILKDVSDGNSEKGLSKLKHTDTEMKLTEIIKKWNSTYKDAYLAVLNTGDTVSLQMINSEVSGYVDSINDMVTGYSQYSSLKVSTAKMTNGILIIVVLFIGIIAFIFLNKGITNPINLLIEDMKDLSEGNGDLTKRIEINSKDEIADMIHYFNKFIVDIHEIVKEISKISSILLSNMNAITSTTGQLTKSTEMIAMSSMDVAEGSLLQNNKLDELNNLVEKMRMDIENVSQKAHQTLKSSEKSQESVLNGDRQVSVQSDELTKFVHSIKSASHTVEDLNQSSEEIKAIVDLIHSISSQTNLLALNASIEAARAGESGRGFAVVADEIRKLAEETSVSAKKISDIVMSISDKTMNVKTSMDELVDNTKVQEKSMETLKDELKEILNVTAVTLNESQEIMEISTKVNNEFSVMTHSAKDIQSVAVQNSGNTQDVASAVEEQTASFEEVSANISSINEMTEELTKIVGRFRI</sequence>
<evidence type="ECO:0000256" key="4">
    <source>
        <dbReference type="ARBA" id="ARBA00023136"/>
    </source>
</evidence>
<feature type="domain" description="HAMP" evidence="10">
    <location>
        <begin position="189"/>
        <end position="243"/>
    </location>
</feature>
<comment type="subcellular location">
    <subcellularLocation>
        <location evidence="1">Membrane</location>
        <topology evidence="1">Multi-pass membrane protein</topology>
    </subcellularLocation>
</comment>
<keyword evidence="2 8" id="KW-0812">Transmembrane</keyword>
<evidence type="ECO:0000256" key="1">
    <source>
        <dbReference type="ARBA" id="ARBA00004141"/>
    </source>
</evidence>
<dbReference type="SUPFAM" id="SSF58104">
    <property type="entry name" value="Methyl-accepting chemotaxis protein (MCP) signaling domain"/>
    <property type="match status" value="1"/>
</dbReference>